<dbReference type="Gene3D" id="3.30.40.10">
    <property type="entry name" value="Zinc/RING finger domain, C3HC4 (zinc finger)"/>
    <property type="match status" value="1"/>
</dbReference>
<organism evidence="5 6">
    <name type="scientific">Coleophoma crateriformis</name>
    <dbReference type="NCBI Taxonomy" id="565419"/>
    <lineage>
        <taxon>Eukaryota</taxon>
        <taxon>Fungi</taxon>
        <taxon>Dikarya</taxon>
        <taxon>Ascomycota</taxon>
        <taxon>Pezizomycotina</taxon>
        <taxon>Leotiomycetes</taxon>
        <taxon>Helotiales</taxon>
        <taxon>Dermateaceae</taxon>
        <taxon>Coleophoma</taxon>
    </lineage>
</organism>
<keyword evidence="1" id="KW-0863">Zinc-finger</keyword>
<dbReference type="PROSITE" id="PS50089">
    <property type="entry name" value="ZF_RING_2"/>
    <property type="match status" value="1"/>
</dbReference>
<evidence type="ECO:0000256" key="2">
    <source>
        <dbReference type="SAM" id="MobiDB-lite"/>
    </source>
</evidence>
<evidence type="ECO:0000259" key="3">
    <source>
        <dbReference type="PROSITE" id="PS50089"/>
    </source>
</evidence>
<keyword evidence="1" id="KW-0479">Metal-binding</keyword>
<evidence type="ECO:0000313" key="6">
    <source>
        <dbReference type="Proteomes" id="UP000256328"/>
    </source>
</evidence>
<evidence type="ECO:0000259" key="4">
    <source>
        <dbReference type="PROSITE" id="PS50966"/>
    </source>
</evidence>
<feature type="region of interest" description="Disordered" evidence="2">
    <location>
        <begin position="1"/>
        <end position="73"/>
    </location>
</feature>
<dbReference type="CDD" id="cd16494">
    <property type="entry name" value="RING-CH-C4HC3_ZSWM2"/>
    <property type="match status" value="1"/>
</dbReference>
<dbReference type="Pfam" id="PF13639">
    <property type="entry name" value="zf-RING_2"/>
    <property type="match status" value="1"/>
</dbReference>
<dbReference type="SUPFAM" id="SSF57850">
    <property type="entry name" value="RING/U-box"/>
    <property type="match status" value="1"/>
</dbReference>
<dbReference type="OrthoDB" id="2122982at2759"/>
<proteinExistence type="predicted"/>
<dbReference type="GO" id="GO:0061630">
    <property type="term" value="F:ubiquitin protein ligase activity"/>
    <property type="evidence" value="ECO:0007669"/>
    <property type="project" value="InterPro"/>
</dbReference>
<evidence type="ECO:0000313" key="5">
    <source>
        <dbReference type="EMBL" id="RDW91472.1"/>
    </source>
</evidence>
<feature type="domain" description="RING-type" evidence="3">
    <location>
        <begin position="211"/>
        <end position="257"/>
    </location>
</feature>
<dbReference type="InterPro" id="IPR013083">
    <property type="entry name" value="Znf_RING/FYVE/PHD"/>
</dbReference>
<dbReference type="PROSITE" id="PS50966">
    <property type="entry name" value="ZF_SWIM"/>
    <property type="match status" value="1"/>
</dbReference>
<sequence length="328" mass="36305">MTSRRVTVNRNHHVSPAKPVQTEQGYPKPSSAPSGLKRKREIIDLTGDSEDEGQPSPSPATSQKRRNQSDEKRLRVFRKNAPKTYLDRLARVRTQRMFLLDRQARTSLDGVTAEGVFDIAGTTGNVYQVTISRQPSCTCPDAAKGNQCKHIIYVMVNVLKAPEHLCYQLALLSTELAEVFAQAPSTPQSSSQACPASTTTDGNRKPVEGDCPICVMEFEEGESIVWCKAACGNNIHKQCFEQWARSKPGATLCVYCRTPWQSDASAIDVKKVATQSGRVSDEGYVNVAAELGISGRRDTSSYYHPWVSRRYGRGMFGGYDGYGDYDDF</sequence>
<evidence type="ECO:0000256" key="1">
    <source>
        <dbReference type="PROSITE-ProRule" id="PRU00175"/>
    </source>
</evidence>
<gene>
    <name evidence="5" type="ORF">BP5796_02637</name>
</gene>
<dbReference type="InterPro" id="IPR001841">
    <property type="entry name" value="Znf_RING"/>
</dbReference>
<keyword evidence="6" id="KW-1185">Reference proteome</keyword>
<keyword evidence="1" id="KW-0862">Zinc</keyword>
<dbReference type="EMBL" id="PDLN01000003">
    <property type="protein sequence ID" value="RDW91472.1"/>
    <property type="molecule type" value="Genomic_DNA"/>
</dbReference>
<dbReference type="GO" id="GO:0008270">
    <property type="term" value="F:zinc ion binding"/>
    <property type="evidence" value="ECO:0007669"/>
    <property type="project" value="UniProtKB-KW"/>
</dbReference>
<dbReference type="InterPro" id="IPR039903">
    <property type="entry name" value="Zswim2"/>
</dbReference>
<protein>
    <submittedName>
        <fullName evidence="5">RING finger protein Znf1</fullName>
    </submittedName>
</protein>
<dbReference type="PANTHER" id="PTHR21540">
    <property type="entry name" value="RING FINGER AND SWIM DOMAIN-CONTAINING PROTEIN 2"/>
    <property type="match status" value="1"/>
</dbReference>
<name>A0A3D8SYT9_9HELO</name>
<accession>A0A3D8SYT9</accession>
<dbReference type="PANTHER" id="PTHR21540:SF0">
    <property type="entry name" value="PHD FAMILY PROTEIN"/>
    <property type="match status" value="1"/>
</dbReference>
<dbReference type="InterPro" id="IPR007527">
    <property type="entry name" value="Znf_SWIM"/>
</dbReference>
<feature type="domain" description="SWIM-type" evidence="4">
    <location>
        <begin position="127"/>
        <end position="159"/>
    </location>
</feature>
<dbReference type="Pfam" id="PF04434">
    <property type="entry name" value="SWIM"/>
    <property type="match status" value="1"/>
</dbReference>
<comment type="caution">
    <text evidence="5">The sequence shown here is derived from an EMBL/GenBank/DDBJ whole genome shotgun (WGS) entry which is preliminary data.</text>
</comment>
<dbReference type="AlphaFoldDB" id="A0A3D8SYT9"/>
<reference evidence="5 6" key="1">
    <citation type="journal article" date="2018" name="IMA Fungus">
        <title>IMA Genome-F 9: Draft genome sequence of Annulohypoxylon stygium, Aspergillus mulundensis, Berkeleyomyces basicola (syn. Thielaviopsis basicola), Ceratocystis smalleyi, two Cercospora beticola strains, Coleophoma cylindrospora, Fusarium fracticaudum, Phialophora cf. hyalina, and Morchella septimelata.</title>
        <authorList>
            <person name="Wingfield B.D."/>
            <person name="Bills G.F."/>
            <person name="Dong Y."/>
            <person name="Huang W."/>
            <person name="Nel W.J."/>
            <person name="Swalarsk-Parry B.S."/>
            <person name="Vaghefi N."/>
            <person name="Wilken P.M."/>
            <person name="An Z."/>
            <person name="de Beer Z.W."/>
            <person name="De Vos L."/>
            <person name="Chen L."/>
            <person name="Duong T.A."/>
            <person name="Gao Y."/>
            <person name="Hammerbacher A."/>
            <person name="Kikkert J.R."/>
            <person name="Li Y."/>
            <person name="Li H."/>
            <person name="Li K."/>
            <person name="Li Q."/>
            <person name="Liu X."/>
            <person name="Ma X."/>
            <person name="Naidoo K."/>
            <person name="Pethybridge S.J."/>
            <person name="Sun J."/>
            <person name="Steenkamp E.T."/>
            <person name="van der Nest M.A."/>
            <person name="van Wyk S."/>
            <person name="Wingfield M.J."/>
            <person name="Xiong C."/>
            <person name="Yue Q."/>
            <person name="Zhang X."/>
        </authorList>
    </citation>
    <scope>NUCLEOTIDE SEQUENCE [LARGE SCALE GENOMIC DNA]</scope>
    <source>
        <strain evidence="5 6">BP5796</strain>
    </source>
</reference>
<dbReference type="Proteomes" id="UP000256328">
    <property type="component" value="Unassembled WGS sequence"/>
</dbReference>